<dbReference type="AlphaFoldDB" id="A0A365KNC2"/>
<dbReference type="InterPro" id="IPR032693">
    <property type="entry name" value="YtkA-like_dom"/>
</dbReference>
<feature type="region of interest" description="Disordered" evidence="1">
    <location>
        <begin position="126"/>
        <end position="158"/>
    </location>
</feature>
<dbReference type="PROSITE" id="PS51257">
    <property type="entry name" value="PROKAR_LIPOPROTEIN"/>
    <property type="match status" value="1"/>
</dbReference>
<feature type="chain" id="PRO_5016968673" description="YtkA-like domain-containing protein" evidence="2">
    <location>
        <begin position="25"/>
        <end position="158"/>
    </location>
</feature>
<name>A0A365KNC2_9BACL</name>
<protein>
    <recommendedName>
        <fullName evidence="3">YtkA-like domain-containing protein</fullName>
    </recommendedName>
</protein>
<proteinExistence type="predicted"/>
<feature type="compositionally biased region" description="Basic and acidic residues" evidence="1">
    <location>
        <begin position="148"/>
        <end position="158"/>
    </location>
</feature>
<dbReference type="RefSeq" id="WP_112224511.1">
    <property type="nucleotide sequence ID" value="NZ_CP047673.1"/>
</dbReference>
<evidence type="ECO:0000256" key="1">
    <source>
        <dbReference type="SAM" id="MobiDB-lite"/>
    </source>
</evidence>
<keyword evidence="2" id="KW-0732">Signal</keyword>
<feature type="domain" description="YtkA-like" evidence="3">
    <location>
        <begin position="33"/>
        <end position="114"/>
    </location>
</feature>
<keyword evidence="5" id="KW-1185">Reference proteome</keyword>
<evidence type="ECO:0000259" key="3">
    <source>
        <dbReference type="Pfam" id="PF13115"/>
    </source>
</evidence>
<feature type="signal peptide" evidence="2">
    <location>
        <begin position="1"/>
        <end position="24"/>
    </location>
</feature>
<dbReference type="Proteomes" id="UP000251002">
    <property type="component" value="Unassembled WGS sequence"/>
</dbReference>
<evidence type="ECO:0000256" key="2">
    <source>
        <dbReference type="SAM" id="SignalP"/>
    </source>
</evidence>
<comment type="caution">
    <text evidence="4">The sequence shown here is derived from an EMBL/GenBank/DDBJ whole genome shotgun (WGS) entry which is preliminary data.</text>
</comment>
<sequence>MKNMIWVAILAGMLLLTACGEEEADTSGAGTNLNPIETAFNSADTADPKEKVTLSVTVMQGEELVEDADEVVFEVWESGHRDESEMLPAEHVGEGVYETETTFEEEGLYFAQAHTNARRMHVMPKQEITVGNPDPESIVPDDSDDATGMDKMDSHEGH</sequence>
<dbReference type="Pfam" id="PF13115">
    <property type="entry name" value="YtkA"/>
    <property type="match status" value="1"/>
</dbReference>
<accession>A0A365KNC2</accession>
<gene>
    <name evidence="4" type="ORF">DP120_15155</name>
</gene>
<organism evidence="4 5">
    <name type="scientific">Planococcus halotolerans</name>
    <dbReference type="NCBI Taxonomy" id="2233542"/>
    <lineage>
        <taxon>Bacteria</taxon>
        <taxon>Bacillati</taxon>
        <taxon>Bacillota</taxon>
        <taxon>Bacilli</taxon>
        <taxon>Bacillales</taxon>
        <taxon>Caryophanaceae</taxon>
        <taxon>Planococcus</taxon>
    </lineage>
</organism>
<evidence type="ECO:0000313" key="4">
    <source>
        <dbReference type="EMBL" id="RAZ74660.1"/>
    </source>
</evidence>
<dbReference type="EMBL" id="QLZR01000007">
    <property type="protein sequence ID" value="RAZ74660.1"/>
    <property type="molecule type" value="Genomic_DNA"/>
</dbReference>
<evidence type="ECO:0000313" key="5">
    <source>
        <dbReference type="Proteomes" id="UP000251002"/>
    </source>
</evidence>
<reference evidence="4 5" key="1">
    <citation type="submission" date="2018-06" db="EMBL/GenBank/DDBJ databases">
        <title>The draft genome sequences of strains SCU63 and S1.</title>
        <authorList>
            <person name="Gan L."/>
        </authorList>
    </citation>
    <scope>NUCLEOTIDE SEQUENCE [LARGE SCALE GENOMIC DNA]</scope>
    <source>
        <strain evidence="4 5">SCU63</strain>
    </source>
</reference>